<organism evidence="2 3">
    <name type="scientific">Acrobeloides nanus</name>
    <dbReference type="NCBI Taxonomy" id="290746"/>
    <lineage>
        <taxon>Eukaryota</taxon>
        <taxon>Metazoa</taxon>
        <taxon>Ecdysozoa</taxon>
        <taxon>Nematoda</taxon>
        <taxon>Chromadorea</taxon>
        <taxon>Rhabditida</taxon>
        <taxon>Tylenchina</taxon>
        <taxon>Cephalobomorpha</taxon>
        <taxon>Cephaloboidea</taxon>
        <taxon>Cephalobidae</taxon>
        <taxon>Acrobeloides</taxon>
    </lineage>
</organism>
<reference evidence="3" key="1">
    <citation type="submission" date="2022-11" db="UniProtKB">
        <authorList>
            <consortium name="WormBaseParasite"/>
        </authorList>
    </citation>
    <scope>IDENTIFICATION</scope>
</reference>
<evidence type="ECO:0000256" key="1">
    <source>
        <dbReference type="ARBA" id="ARBA00010490"/>
    </source>
</evidence>
<name>A0A914EEI7_9BILA</name>
<dbReference type="GO" id="GO:0005634">
    <property type="term" value="C:nucleus"/>
    <property type="evidence" value="ECO:0007669"/>
    <property type="project" value="TreeGrafter"/>
</dbReference>
<dbReference type="PANTHER" id="PTHR10840:SF0">
    <property type="entry name" value="PROGRAMMED CELL DEATH PROTEIN 5"/>
    <property type="match status" value="1"/>
</dbReference>
<evidence type="ECO:0000313" key="2">
    <source>
        <dbReference type="Proteomes" id="UP000887540"/>
    </source>
</evidence>
<dbReference type="PANTHER" id="PTHR10840">
    <property type="entry name" value="PROGRAMMED CELL DEATH PROTEIN 5"/>
    <property type="match status" value="1"/>
</dbReference>
<dbReference type="InterPro" id="IPR002836">
    <property type="entry name" value="PDCD5-like"/>
</dbReference>
<protein>
    <submittedName>
        <fullName evidence="3">Programmed cell death protein 5</fullName>
    </submittedName>
</protein>
<dbReference type="Pfam" id="PF01984">
    <property type="entry name" value="dsDNA_bind"/>
    <property type="match status" value="1"/>
</dbReference>
<proteinExistence type="inferred from homology"/>
<dbReference type="InterPro" id="IPR036883">
    <property type="entry name" value="PDCD5-like_sf"/>
</dbReference>
<dbReference type="Proteomes" id="UP000887540">
    <property type="component" value="Unplaced"/>
</dbReference>
<dbReference type="Gene3D" id="1.10.8.140">
    <property type="entry name" value="PDCD5-like"/>
    <property type="match status" value="1"/>
</dbReference>
<comment type="similarity">
    <text evidence="1">Belongs to the PDCD5 family.</text>
</comment>
<accession>A0A914EEI7</accession>
<evidence type="ECO:0000313" key="3">
    <source>
        <dbReference type="WBParaSite" id="ACRNAN_scaffold729.g24356.t1"/>
    </source>
</evidence>
<dbReference type="SUPFAM" id="SSF46950">
    <property type="entry name" value="Double-stranded DNA-binding domain"/>
    <property type="match status" value="1"/>
</dbReference>
<keyword evidence="2" id="KW-1185">Reference proteome</keyword>
<dbReference type="AlphaFoldDB" id="A0A914EEI7"/>
<sequence length="121" mass="13693">MSEDDLSAIRAKRMAELKSKNVTNDEKRDTREQQEMLKNTILTQVLAQDALARLNNLLVAKPDKGKMVESMIIQMARTGQIAGKLSDDELKKLLDQISERSNKTTTVKFDRRRAAIDSDSD</sequence>
<dbReference type="GO" id="GO:0003677">
    <property type="term" value="F:DNA binding"/>
    <property type="evidence" value="ECO:0007669"/>
    <property type="project" value="InterPro"/>
</dbReference>
<dbReference type="PIRSF" id="PIRSF015730">
    <property type="entry name" value="TFAR19"/>
    <property type="match status" value="1"/>
</dbReference>
<dbReference type="GO" id="GO:0005829">
    <property type="term" value="C:cytosol"/>
    <property type="evidence" value="ECO:0007669"/>
    <property type="project" value="TreeGrafter"/>
</dbReference>
<dbReference type="WBParaSite" id="ACRNAN_scaffold729.g24356.t1">
    <property type="protein sequence ID" value="ACRNAN_scaffold729.g24356.t1"/>
    <property type="gene ID" value="ACRNAN_scaffold729.g24356"/>
</dbReference>